<protein>
    <submittedName>
        <fullName evidence="2">Uncharacterized protein</fullName>
    </submittedName>
</protein>
<evidence type="ECO:0000313" key="3">
    <source>
        <dbReference type="Proteomes" id="UP000225548"/>
    </source>
</evidence>
<keyword evidence="3" id="KW-1185">Reference proteome</keyword>
<reference evidence="2 3" key="1">
    <citation type="submission" date="2017-10" db="EMBL/GenBank/DDBJ databases">
        <title>Sequencing the genomes of 1000 actinobacteria strains.</title>
        <authorList>
            <person name="Klenk H.-P."/>
        </authorList>
    </citation>
    <scope>NUCLEOTIDE SEQUENCE [LARGE SCALE GENOMIC DNA]</scope>
    <source>
        <strain evidence="2 3">DSM 18966</strain>
    </source>
</reference>
<accession>A0A2A9E7B6</accession>
<evidence type="ECO:0000256" key="1">
    <source>
        <dbReference type="SAM" id="MobiDB-lite"/>
    </source>
</evidence>
<proteinExistence type="predicted"/>
<organism evidence="2 3">
    <name type="scientific">Sanguibacter antarcticus</name>
    <dbReference type="NCBI Taxonomy" id="372484"/>
    <lineage>
        <taxon>Bacteria</taxon>
        <taxon>Bacillati</taxon>
        <taxon>Actinomycetota</taxon>
        <taxon>Actinomycetes</taxon>
        <taxon>Micrococcales</taxon>
        <taxon>Sanguibacteraceae</taxon>
        <taxon>Sanguibacter</taxon>
    </lineage>
</organism>
<dbReference type="EMBL" id="PDJG01000001">
    <property type="protein sequence ID" value="PFG34451.1"/>
    <property type="molecule type" value="Genomic_DNA"/>
</dbReference>
<feature type="compositionally biased region" description="Polar residues" evidence="1">
    <location>
        <begin position="198"/>
        <end position="210"/>
    </location>
</feature>
<dbReference type="AlphaFoldDB" id="A0A2A9E7B6"/>
<evidence type="ECO:0000313" key="2">
    <source>
        <dbReference type="EMBL" id="PFG34451.1"/>
    </source>
</evidence>
<gene>
    <name evidence="2" type="ORF">ATL42_2361</name>
</gene>
<feature type="region of interest" description="Disordered" evidence="1">
    <location>
        <begin position="190"/>
        <end position="218"/>
    </location>
</feature>
<sequence>MSGQVVIAWDRCRRWPRASGAVPHVVRSAASGCAADLGGRSSRTRVAPVRGPCCGARRRGERDCRRRAGSVTSAVVMGGRILLTALVRTAAQVRTAGVGRAPRPGGQASCHEWEEGARPGSELLGRWCLVSTRRHTDPSRPGSRQVRLARSRTFTAPDGAHSHRGDALSAIAPEDLHPRRAIAHLEGMPQHRMPQPLTPQQADSASSSTRSVEHTPVVGRSRCTVSAAVRSPARAAATDLTCS</sequence>
<comment type="caution">
    <text evidence="2">The sequence shown here is derived from an EMBL/GenBank/DDBJ whole genome shotgun (WGS) entry which is preliminary data.</text>
</comment>
<name>A0A2A9E7B6_9MICO</name>
<dbReference type="Proteomes" id="UP000225548">
    <property type="component" value="Unassembled WGS sequence"/>
</dbReference>